<feature type="region of interest" description="Disordered" evidence="1">
    <location>
        <begin position="42"/>
        <end position="82"/>
    </location>
</feature>
<feature type="compositionally biased region" description="Low complexity" evidence="1">
    <location>
        <begin position="54"/>
        <end position="65"/>
    </location>
</feature>
<gene>
    <name evidence="3" type="ORF">Bfra_004440</name>
</gene>
<dbReference type="RefSeq" id="XP_037193379.1">
    <property type="nucleotide sequence ID" value="XM_037334845.1"/>
</dbReference>
<keyword evidence="2" id="KW-0812">Transmembrane</keyword>
<evidence type="ECO:0000313" key="4">
    <source>
        <dbReference type="Proteomes" id="UP000531561"/>
    </source>
</evidence>
<dbReference type="EMBL" id="JABFCT010000007">
    <property type="protein sequence ID" value="KAF5874433.1"/>
    <property type="molecule type" value="Genomic_DNA"/>
</dbReference>
<keyword evidence="4" id="KW-1185">Reference proteome</keyword>
<protein>
    <submittedName>
        <fullName evidence="3">Uncharacterized protein</fullName>
    </submittedName>
</protein>
<accession>A0A8H6AV95</accession>
<name>A0A8H6AV95_9HELO</name>
<evidence type="ECO:0000256" key="2">
    <source>
        <dbReference type="SAM" id="Phobius"/>
    </source>
</evidence>
<reference evidence="3 4" key="1">
    <citation type="journal article" date="2020" name="Phytopathology">
        <title>A high-quality genome resource of Botrytis fragariae, a new and rapidly spreading fungal pathogen causing strawberry gray mold in the U.S.A.</title>
        <authorList>
            <person name="Wu Y."/>
            <person name="Saski C.A."/>
            <person name="Schnabel G."/>
            <person name="Xiao S."/>
            <person name="Hu M."/>
        </authorList>
    </citation>
    <scope>NUCLEOTIDE SEQUENCE [LARGE SCALE GENOMIC DNA]</scope>
    <source>
        <strain evidence="3 4">BVB16</strain>
    </source>
</reference>
<evidence type="ECO:0000256" key="1">
    <source>
        <dbReference type="SAM" id="MobiDB-lite"/>
    </source>
</evidence>
<keyword evidence="2" id="KW-0472">Membrane</keyword>
<comment type="caution">
    <text evidence="3">The sequence shown here is derived from an EMBL/GenBank/DDBJ whole genome shotgun (WGS) entry which is preliminary data.</text>
</comment>
<keyword evidence="2" id="KW-1133">Transmembrane helix</keyword>
<dbReference type="AlphaFoldDB" id="A0A8H6AV95"/>
<proteinExistence type="predicted"/>
<dbReference type="GeneID" id="59258537"/>
<organism evidence="3 4">
    <name type="scientific">Botrytis fragariae</name>
    <dbReference type="NCBI Taxonomy" id="1964551"/>
    <lineage>
        <taxon>Eukaryota</taxon>
        <taxon>Fungi</taxon>
        <taxon>Dikarya</taxon>
        <taxon>Ascomycota</taxon>
        <taxon>Pezizomycotina</taxon>
        <taxon>Leotiomycetes</taxon>
        <taxon>Helotiales</taxon>
        <taxon>Sclerotiniaceae</taxon>
        <taxon>Botrytis</taxon>
    </lineage>
</organism>
<sequence length="82" mass="9038">MHAYLGLALTITPILILSLIITIGRILNRKRFSKADIHDLEVNSSDSEKEDDATTNNFTTAATSTMMPSRPARAVLAPERIQ</sequence>
<feature type="transmembrane region" description="Helical" evidence="2">
    <location>
        <begin position="6"/>
        <end position="27"/>
    </location>
</feature>
<dbReference type="Proteomes" id="UP000531561">
    <property type="component" value="Unassembled WGS sequence"/>
</dbReference>
<evidence type="ECO:0000313" key="3">
    <source>
        <dbReference type="EMBL" id="KAF5874433.1"/>
    </source>
</evidence>